<feature type="transmembrane region" description="Helical" evidence="4">
    <location>
        <begin position="21"/>
        <end position="45"/>
    </location>
</feature>
<keyword evidence="4" id="KW-0472">Membrane</keyword>
<evidence type="ECO:0000256" key="2">
    <source>
        <dbReference type="ARBA" id="ARBA00022729"/>
    </source>
</evidence>
<accession>A0A5B2V7U0</accession>
<dbReference type="GO" id="GO:0042597">
    <property type="term" value="C:periplasmic space"/>
    <property type="evidence" value="ECO:0007669"/>
    <property type="project" value="UniProtKB-SubCell"/>
</dbReference>
<keyword evidence="6" id="KW-0966">Cell projection</keyword>
<dbReference type="RefSeq" id="WP_149821885.1">
    <property type="nucleotide sequence ID" value="NZ_VUOA01000042.1"/>
</dbReference>
<keyword evidence="3" id="KW-0574">Periplasm</keyword>
<reference evidence="6 7" key="1">
    <citation type="submission" date="2019-09" db="EMBL/GenBank/DDBJ databases">
        <title>Salinarimonas rosea gen. nov., sp. nov., a new member of the a-2 subgroup of the Proteobacteria.</title>
        <authorList>
            <person name="Liu J."/>
        </authorList>
    </citation>
    <scope>NUCLEOTIDE SEQUENCE [LARGE SCALE GENOMIC DNA]</scope>
    <source>
        <strain evidence="6 7">BN140002</strain>
    </source>
</reference>
<dbReference type="InterPro" id="IPR013974">
    <property type="entry name" value="SAF"/>
</dbReference>
<protein>
    <submittedName>
        <fullName evidence="6">Flagellar basal body P-ring formation protein FlgA</fullName>
    </submittedName>
</protein>
<keyword evidence="2" id="KW-0732">Signal</keyword>
<evidence type="ECO:0000313" key="7">
    <source>
        <dbReference type="Proteomes" id="UP000323142"/>
    </source>
</evidence>
<organism evidence="6 7">
    <name type="scientific">Salinarimonas soli</name>
    <dbReference type="NCBI Taxonomy" id="1638099"/>
    <lineage>
        <taxon>Bacteria</taxon>
        <taxon>Pseudomonadati</taxon>
        <taxon>Pseudomonadota</taxon>
        <taxon>Alphaproteobacteria</taxon>
        <taxon>Hyphomicrobiales</taxon>
        <taxon>Salinarimonadaceae</taxon>
        <taxon>Salinarimonas</taxon>
    </lineage>
</organism>
<dbReference type="SMART" id="SM00858">
    <property type="entry name" value="SAF"/>
    <property type="match status" value="1"/>
</dbReference>
<evidence type="ECO:0000256" key="1">
    <source>
        <dbReference type="ARBA" id="ARBA00004418"/>
    </source>
</evidence>
<keyword evidence="6" id="KW-0282">Flagellum</keyword>
<dbReference type="PANTHER" id="PTHR36307:SF1">
    <property type="entry name" value="FLAGELLA BASAL BODY P-RING FORMATION PROTEIN FLGA"/>
    <property type="match status" value="1"/>
</dbReference>
<evidence type="ECO:0000313" key="6">
    <source>
        <dbReference type="EMBL" id="KAA2234828.1"/>
    </source>
</evidence>
<dbReference type="Proteomes" id="UP000323142">
    <property type="component" value="Unassembled WGS sequence"/>
</dbReference>
<comment type="caution">
    <text evidence="6">The sequence shown here is derived from an EMBL/GenBank/DDBJ whole genome shotgun (WGS) entry which is preliminary data.</text>
</comment>
<keyword evidence="4" id="KW-0812">Transmembrane</keyword>
<sequence length="343" mass="35703">MIIEPTIPALRRRHPAGRHGLSGGVVLRVALAVAFVCLAALPVLAGTLALRPEIAARGDVVTLGDLVEGAPEALAGTPVFRAPALGESGTIQAARILEAAARHGLRAVETRGLTQVAVRRAGRRVDVAEVEAAVKAALELRHQVDARTLGVLFDGAAPPVPAVADDAALVAEDVTFDPRTRRFTARIALRGTEGRMLARVAGQAIEMAEVQVLQRGFNRGDTLQAGDVAVERRPRASVPGDALVDGNEVAGRSARRTLAAGSILRNGDLQRPEIVARGEIVTIVYEVPGLVLTLRGRANEAGAKGDVVSVTNPQSKRTLQATVVAPGKVSVQAATPGPVAQRP</sequence>
<keyword evidence="4" id="KW-1133">Transmembrane helix</keyword>
<dbReference type="Gene3D" id="3.90.1210.10">
    <property type="entry name" value="Antifreeze-like/N-acetylneuraminic acid synthase C-terminal domain"/>
    <property type="match status" value="1"/>
</dbReference>
<dbReference type="Gene3D" id="2.30.30.760">
    <property type="match status" value="1"/>
</dbReference>
<comment type="subcellular location">
    <subcellularLocation>
        <location evidence="1">Periplasm</location>
    </subcellularLocation>
</comment>
<reference evidence="6 7" key="2">
    <citation type="submission" date="2019-09" db="EMBL/GenBank/DDBJ databases">
        <authorList>
            <person name="Jin C."/>
        </authorList>
    </citation>
    <scope>NUCLEOTIDE SEQUENCE [LARGE SCALE GENOMIC DNA]</scope>
    <source>
        <strain evidence="6 7">BN140002</strain>
    </source>
</reference>
<dbReference type="AlphaFoldDB" id="A0A5B2V7U0"/>
<dbReference type="PANTHER" id="PTHR36307">
    <property type="entry name" value="FLAGELLA BASAL BODY P-RING FORMATION PROTEIN FLGA"/>
    <property type="match status" value="1"/>
</dbReference>
<evidence type="ECO:0000256" key="4">
    <source>
        <dbReference type="SAM" id="Phobius"/>
    </source>
</evidence>
<keyword evidence="6" id="KW-0969">Cilium</keyword>
<dbReference type="OrthoDB" id="5323072at2"/>
<dbReference type="NCBIfam" id="TIGR03170">
    <property type="entry name" value="flgA_cterm"/>
    <property type="match status" value="1"/>
</dbReference>
<name>A0A5B2V7U0_9HYPH</name>
<dbReference type="Pfam" id="PF13144">
    <property type="entry name" value="ChapFlgA"/>
    <property type="match status" value="1"/>
</dbReference>
<dbReference type="EMBL" id="VUOA01000042">
    <property type="protein sequence ID" value="KAA2234828.1"/>
    <property type="molecule type" value="Genomic_DNA"/>
</dbReference>
<feature type="domain" description="SAF" evidence="5">
    <location>
        <begin position="208"/>
        <end position="270"/>
    </location>
</feature>
<keyword evidence="7" id="KW-1185">Reference proteome</keyword>
<dbReference type="InterPro" id="IPR039246">
    <property type="entry name" value="Flagellar_FlgA"/>
</dbReference>
<evidence type="ECO:0000256" key="3">
    <source>
        <dbReference type="ARBA" id="ARBA00022764"/>
    </source>
</evidence>
<gene>
    <name evidence="6" type="primary">flgA</name>
    <name evidence="6" type="ORF">F0L46_22645</name>
</gene>
<proteinExistence type="predicted"/>
<dbReference type="InterPro" id="IPR017585">
    <property type="entry name" value="SAF_FlgA"/>
</dbReference>
<evidence type="ECO:0000259" key="5">
    <source>
        <dbReference type="SMART" id="SM00858"/>
    </source>
</evidence>
<dbReference type="CDD" id="cd11614">
    <property type="entry name" value="SAF_CpaB_FlgA_like"/>
    <property type="match status" value="1"/>
</dbReference>
<dbReference type="GO" id="GO:0044780">
    <property type="term" value="P:bacterial-type flagellum assembly"/>
    <property type="evidence" value="ECO:0007669"/>
    <property type="project" value="InterPro"/>
</dbReference>